<keyword evidence="4" id="KW-0560">Oxidoreductase</keyword>
<dbReference type="Gene3D" id="2.102.10.10">
    <property type="entry name" value="Rieske [2Fe-2S] iron-sulphur domain"/>
    <property type="match status" value="1"/>
</dbReference>
<dbReference type="Pfam" id="PF00355">
    <property type="entry name" value="Rieske"/>
    <property type="match status" value="1"/>
</dbReference>
<dbReference type="Proteomes" id="UP001370348">
    <property type="component" value="Chromosome"/>
</dbReference>
<keyword evidence="5" id="KW-0408">Iron</keyword>
<evidence type="ECO:0000256" key="5">
    <source>
        <dbReference type="ARBA" id="ARBA00023004"/>
    </source>
</evidence>
<dbReference type="GO" id="GO:0051213">
    <property type="term" value="F:dioxygenase activity"/>
    <property type="evidence" value="ECO:0007669"/>
    <property type="project" value="UniProtKB-KW"/>
</dbReference>
<dbReference type="SUPFAM" id="SSF55961">
    <property type="entry name" value="Bet v1-like"/>
    <property type="match status" value="1"/>
</dbReference>
<feature type="domain" description="Rieske" evidence="9">
    <location>
        <begin position="54"/>
        <end position="162"/>
    </location>
</feature>
<accession>A0ABZ2M9N1</accession>
<protein>
    <submittedName>
        <fullName evidence="10">Aromatic ring-hydroxylating dioxygenase subunit alpha</fullName>
    </submittedName>
</protein>
<reference evidence="10 11" key="1">
    <citation type="submission" date="2021-12" db="EMBL/GenBank/DDBJ databases">
        <title>Discovery of the Pendulisporaceae a myxobacterial family with distinct sporulation behavior and unique specialized metabolism.</title>
        <authorList>
            <person name="Garcia R."/>
            <person name="Popoff A."/>
            <person name="Bader C.D."/>
            <person name="Loehr J."/>
            <person name="Walesch S."/>
            <person name="Walt C."/>
            <person name="Boldt J."/>
            <person name="Bunk B."/>
            <person name="Haeckl F.J.F.P.J."/>
            <person name="Gunesch A.P."/>
            <person name="Birkelbach J."/>
            <person name="Nuebel U."/>
            <person name="Pietschmann T."/>
            <person name="Bach T."/>
            <person name="Mueller R."/>
        </authorList>
    </citation>
    <scope>NUCLEOTIDE SEQUENCE [LARGE SCALE GENOMIC DNA]</scope>
    <source>
        <strain evidence="10 11">MSr11954</strain>
    </source>
</reference>
<dbReference type="CDD" id="cd03469">
    <property type="entry name" value="Rieske_RO_Alpha_N"/>
    <property type="match status" value="1"/>
</dbReference>
<keyword evidence="10" id="KW-0223">Dioxygenase</keyword>
<keyword evidence="3" id="KW-0479">Metal-binding</keyword>
<evidence type="ECO:0000256" key="7">
    <source>
        <dbReference type="ARBA" id="ARBA00023027"/>
    </source>
</evidence>
<dbReference type="InterPro" id="IPR036922">
    <property type="entry name" value="Rieske_2Fe-2S_sf"/>
</dbReference>
<dbReference type="SUPFAM" id="SSF50022">
    <property type="entry name" value="ISP domain"/>
    <property type="match status" value="1"/>
</dbReference>
<keyword evidence="11" id="KW-1185">Reference proteome</keyword>
<evidence type="ECO:0000256" key="6">
    <source>
        <dbReference type="ARBA" id="ARBA00023014"/>
    </source>
</evidence>
<dbReference type="InterPro" id="IPR015879">
    <property type="entry name" value="Ring_hydroxy_dOase_asu_C_dom"/>
</dbReference>
<evidence type="ECO:0000256" key="3">
    <source>
        <dbReference type="ARBA" id="ARBA00022723"/>
    </source>
</evidence>
<comment type="cofactor">
    <cofactor evidence="1">
        <name>Fe cation</name>
        <dbReference type="ChEBI" id="CHEBI:24875"/>
    </cofactor>
</comment>
<organism evidence="10 11">
    <name type="scientific">Pendulispora albinea</name>
    <dbReference type="NCBI Taxonomy" id="2741071"/>
    <lineage>
        <taxon>Bacteria</taxon>
        <taxon>Pseudomonadati</taxon>
        <taxon>Myxococcota</taxon>
        <taxon>Myxococcia</taxon>
        <taxon>Myxococcales</taxon>
        <taxon>Sorangiineae</taxon>
        <taxon>Pendulisporaceae</taxon>
        <taxon>Pendulispora</taxon>
    </lineage>
</organism>
<dbReference type="RefSeq" id="WP_394828815.1">
    <property type="nucleotide sequence ID" value="NZ_CP089984.1"/>
</dbReference>
<gene>
    <name evidence="10" type="ORF">LZC94_18390</name>
</gene>
<dbReference type="InterPro" id="IPR015881">
    <property type="entry name" value="ARHD_Rieske_2Fe_2S"/>
</dbReference>
<sequence>MKRETQIALIERILHHVQGGTTDIAEQPQPFSPSIYENRERFEAERETLFRKYPLVLGFSSQIPAPGDFITNDFTGAPVLMVRDAGGEVRAFLNVCRHRGVKVAQQPQGNCRRFVCPYHAWSYDLDGKLHSLPEKRCFPNLKTDAVKLIELPAAERHGMIFVITTPGEPFDIDAYLGAFGADLGSYGLDGYYVSNAKNVPGRINWKLMIEANQESYHINFLHGRTAGRRYRDQCSLLDLDFPHTRSVLVHSSAGRSPLPEDRADWSLLDYADLVYFIFPNTLALWAGDGVQVISAFPQDVGTSIMQGARLERPTATSRAAQDFAAAFYGNYWRTIGEDIQVSETIQLGARARSGVPLNLGGNEVTIAEFHRAIERALDGSLPVLRPPLAPSEQAAPPAPSAAWPGAPVTNGTGAAAH</sequence>
<dbReference type="PANTHER" id="PTHR43756:SF5">
    <property type="entry name" value="CHOLINE MONOOXYGENASE, CHLOROPLASTIC"/>
    <property type="match status" value="1"/>
</dbReference>
<keyword evidence="2" id="KW-0001">2Fe-2S</keyword>
<keyword evidence="6" id="KW-0411">Iron-sulfur</keyword>
<dbReference type="PROSITE" id="PS51296">
    <property type="entry name" value="RIESKE"/>
    <property type="match status" value="1"/>
</dbReference>
<evidence type="ECO:0000256" key="4">
    <source>
        <dbReference type="ARBA" id="ARBA00023002"/>
    </source>
</evidence>
<dbReference type="InterPro" id="IPR001663">
    <property type="entry name" value="Rng_hydr_dOase-A"/>
</dbReference>
<name>A0ABZ2M9N1_9BACT</name>
<feature type="region of interest" description="Disordered" evidence="8">
    <location>
        <begin position="387"/>
        <end position="417"/>
    </location>
</feature>
<evidence type="ECO:0000256" key="2">
    <source>
        <dbReference type="ARBA" id="ARBA00022714"/>
    </source>
</evidence>
<keyword evidence="7" id="KW-0520">NAD</keyword>
<evidence type="ECO:0000259" key="9">
    <source>
        <dbReference type="PROSITE" id="PS51296"/>
    </source>
</evidence>
<dbReference type="Gene3D" id="3.90.380.10">
    <property type="entry name" value="Naphthalene 1,2-dioxygenase Alpha Subunit, Chain A, domain 1"/>
    <property type="match status" value="2"/>
</dbReference>
<evidence type="ECO:0000313" key="11">
    <source>
        <dbReference type="Proteomes" id="UP001370348"/>
    </source>
</evidence>
<proteinExistence type="predicted"/>
<dbReference type="Pfam" id="PF00848">
    <property type="entry name" value="Ring_hydroxyl_A"/>
    <property type="match status" value="1"/>
</dbReference>
<evidence type="ECO:0000256" key="8">
    <source>
        <dbReference type="SAM" id="MobiDB-lite"/>
    </source>
</evidence>
<dbReference type="InterPro" id="IPR017941">
    <property type="entry name" value="Rieske_2Fe-2S"/>
</dbReference>
<dbReference type="PANTHER" id="PTHR43756">
    <property type="entry name" value="CHOLINE MONOOXYGENASE, CHLOROPLASTIC"/>
    <property type="match status" value="1"/>
</dbReference>
<dbReference type="EMBL" id="CP089984">
    <property type="protein sequence ID" value="WXB19192.1"/>
    <property type="molecule type" value="Genomic_DNA"/>
</dbReference>
<dbReference type="PRINTS" id="PR00090">
    <property type="entry name" value="RNGDIOXGNASE"/>
</dbReference>
<evidence type="ECO:0000313" key="10">
    <source>
        <dbReference type="EMBL" id="WXB19192.1"/>
    </source>
</evidence>
<evidence type="ECO:0000256" key="1">
    <source>
        <dbReference type="ARBA" id="ARBA00001962"/>
    </source>
</evidence>
<dbReference type="PROSITE" id="PS00570">
    <property type="entry name" value="RING_HYDROXYL_ALPHA"/>
    <property type="match status" value="1"/>
</dbReference>
<feature type="compositionally biased region" description="Low complexity" evidence="8">
    <location>
        <begin position="390"/>
        <end position="407"/>
    </location>
</feature>